<reference evidence="6" key="1">
    <citation type="journal article" date="2020" name="PLoS Negl. Trop. Dis.">
        <title>High-quality nuclear genome for Sarcoptes scabiei-A critical resource for a neglected parasite.</title>
        <authorList>
            <person name="Korhonen P.K."/>
            <person name="Gasser R.B."/>
            <person name="Ma G."/>
            <person name="Wang T."/>
            <person name="Stroehlein A.J."/>
            <person name="Young N.D."/>
            <person name="Ang C.S."/>
            <person name="Fernando D.D."/>
            <person name="Lu H.C."/>
            <person name="Taylor S."/>
            <person name="Reynolds S.L."/>
            <person name="Mofiz E."/>
            <person name="Najaraj S.H."/>
            <person name="Gowda H."/>
            <person name="Madugundu A."/>
            <person name="Renuse S."/>
            <person name="Holt D."/>
            <person name="Pandey A."/>
            <person name="Papenfuss A.T."/>
            <person name="Fischer K."/>
        </authorList>
    </citation>
    <scope>NUCLEOTIDE SEQUENCE [LARGE SCALE GENOMIC DNA]</scope>
</reference>
<dbReference type="GO" id="GO:0062129">
    <property type="term" value="C:chitin-based extracellular matrix"/>
    <property type="evidence" value="ECO:0007669"/>
    <property type="project" value="TreeGrafter"/>
</dbReference>
<organism evidence="4">
    <name type="scientific">Sarcoptes scabiei</name>
    <name type="common">Itch mite</name>
    <name type="synonym">Acarus scabiei</name>
    <dbReference type="NCBI Taxonomy" id="52283"/>
    <lineage>
        <taxon>Eukaryota</taxon>
        <taxon>Metazoa</taxon>
        <taxon>Ecdysozoa</taxon>
        <taxon>Arthropoda</taxon>
        <taxon>Chelicerata</taxon>
        <taxon>Arachnida</taxon>
        <taxon>Acari</taxon>
        <taxon>Acariformes</taxon>
        <taxon>Sarcoptiformes</taxon>
        <taxon>Astigmata</taxon>
        <taxon>Psoroptidia</taxon>
        <taxon>Sarcoptoidea</taxon>
        <taxon>Sarcoptidae</taxon>
        <taxon>Sarcoptinae</taxon>
        <taxon>Sarcoptes</taxon>
    </lineage>
</organism>
<keyword evidence="1 2" id="KW-0193">Cuticle</keyword>
<proteinExistence type="predicted"/>
<dbReference type="GO" id="GO:0008010">
    <property type="term" value="F:structural constituent of chitin-based larval cuticle"/>
    <property type="evidence" value="ECO:0007669"/>
    <property type="project" value="TreeGrafter"/>
</dbReference>
<dbReference type="EMBL" id="WVUK01000066">
    <property type="protein sequence ID" value="KAF7488234.1"/>
    <property type="molecule type" value="Genomic_DNA"/>
</dbReference>
<gene>
    <name evidence="4" type="ORF">SSS_3720</name>
</gene>
<evidence type="ECO:0000256" key="1">
    <source>
        <dbReference type="ARBA" id="ARBA00022460"/>
    </source>
</evidence>
<evidence type="ECO:0000313" key="5">
    <source>
        <dbReference type="EnsemblMetazoa" id="KAF7488234.1"/>
    </source>
</evidence>
<dbReference type="Pfam" id="PF00379">
    <property type="entry name" value="Chitin_bind_4"/>
    <property type="match status" value="1"/>
</dbReference>
<evidence type="ECO:0000256" key="3">
    <source>
        <dbReference type="SAM" id="SignalP"/>
    </source>
</evidence>
<evidence type="ECO:0000256" key="2">
    <source>
        <dbReference type="PROSITE-ProRule" id="PRU00497"/>
    </source>
</evidence>
<keyword evidence="6" id="KW-1185">Reference proteome</keyword>
<reference evidence="5" key="3">
    <citation type="submission" date="2022-06" db="UniProtKB">
        <authorList>
            <consortium name="EnsemblMetazoa"/>
        </authorList>
    </citation>
    <scope>IDENTIFICATION</scope>
</reference>
<dbReference type="PROSITE" id="PS51155">
    <property type="entry name" value="CHIT_BIND_RR_2"/>
    <property type="match status" value="1"/>
</dbReference>
<feature type="signal peptide" evidence="3">
    <location>
        <begin position="1"/>
        <end position="18"/>
    </location>
</feature>
<dbReference type="OrthoDB" id="8021718at2759"/>
<dbReference type="PANTHER" id="PTHR10380:SF173">
    <property type="entry name" value="CUTICULAR PROTEIN 47EF, ISOFORM C-RELATED"/>
    <property type="match status" value="1"/>
</dbReference>
<name>A0A834VAM5_SARSC</name>
<accession>A0A834VAM5</accession>
<dbReference type="InterPro" id="IPR031311">
    <property type="entry name" value="CHIT_BIND_RR_consensus"/>
</dbReference>
<feature type="chain" id="PRO_5038316183" evidence="3">
    <location>
        <begin position="19"/>
        <end position="431"/>
    </location>
</feature>
<dbReference type="Proteomes" id="UP000070412">
    <property type="component" value="Unassembled WGS sequence"/>
</dbReference>
<dbReference type="AlphaFoldDB" id="A0A834VAM5"/>
<dbReference type="PROSITE" id="PS00233">
    <property type="entry name" value="CHIT_BIND_RR_1"/>
    <property type="match status" value="1"/>
</dbReference>
<evidence type="ECO:0000313" key="6">
    <source>
        <dbReference type="Proteomes" id="UP000070412"/>
    </source>
</evidence>
<dbReference type="EnsemblMetazoa" id="SSS_3720s_mrna">
    <property type="protein sequence ID" value="KAF7488234.1"/>
    <property type="gene ID" value="SSS_3720"/>
</dbReference>
<dbReference type="PANTHER" id="PTHR10380">
    <property type="entry name" value="CUTICLE PROTEIN"/>
    <property type="match status" value="1"/>
</dbReference>
<sequence length="431" mass="46481">MRSIIFFFILSSIKLSECIPSSSHVNTGLSAVARSEDGHGNYAFGYNEDHSTGGSFRKEKGGPGVQIGSYGLRDADGRMRVVNYVADANGFRASVSSNEPGIDLKQDSTAFNLNINHQSLPEVSKFKFQHPQNLAPFIEKAPSFPHSLTSEMIHKAYAVEAANAVPASFHRPPSAALHVPVVHPKPQLAPPLPAPQLEPKAYSTQPMIAANPPLVRESYEKTSLVNSPIQALAPKSFAIPHSLILERSFESPKILSSSIAEPQHNPQHFVGPVGRMASPPPQVIDHQKEYLSTPIIEKTSYVPESELIPVDVQKQNYLQSVPVSIANAYSEKEGIATLHAPEFLEKTYARPETIIAPKSEINSPPPSIIAMPSKNLGPSAIIARPVSSLINEADSSPIGKVFDGSSIPGAPLAATFSIHTLGSPSRFEKAY</sequence>
<protein>
    <submittedName>
        <fullName evidence="4">Cuticle protein 14 isoform a</fullName>
    </submittedName>
</protein>
<keyword evidence="3" id="KW-0732">Signal</keyword>
<dbReference type="InterPro" id="IPR050468">
    <property type="entry name" value="Cuticle_Struct_Prot"/>
</dbReference>
<dbReference type="InterPro" id="IPR000618">
    <property type="entry name" value="Insect_cuticle"/>
</dbReference>
<reference evidence="4" key="2">
    <citation type="submission" date="2020-01" db="EMBL/GenBank/DDBJ databases">
        <authorList>
            <person name="Korhonen P.K.K."/>
            <person name="Guangxu M.G."/>
            <person name="Wang T.W."/>
            <person name="Stroehlein A.J.S."/>
            <person name="Young N.D."/>
            <person name="Ang C.-S.A."/>
            <person name="Fernando D.W.F."/>
            <person name="Lu H.L."/>
            <person name="Taylor S.T."/>
            <person name="Ehtesham M.E.M."/>
            <person name="Najaraj S.H.N."/>
            <person name="Harsha G.H.G."/>
            <person name="Madugundu A.M."/>
            <person name="Renuse S.R."/>
            <person name="Holt D.H."/>
            <person name="Pandey A.P."/>
            <person name="Papenfuss A.P."/>
            <person name="Gasser R.B.G."/>
            <person name="Fischer K.F."/>
        </authorList>
    </citation>
    <scope>NUCLEOTIDE SEQUENCE</scope>
    <source>
        <strain evidence="4">SSS_KF_BRIS2020</strain>
    </source>
</reference>
<evidence type="ECO:0000313" key="4">
    <source>
        <dbReference type="EMBL" id="KAF7488234.1"/>
    </source>
</evidence>